<protein>
    <submittedName>
        <fullName evidence="1">Uncharacterized protein</fullName>
    </submittedName>
</protein>
<dbReference type="EMBL" id="JBHUKR010000016">
    <property type="protein sequence ID" value="MFD2420085.1"/>
    <property type="molecule type" value="Genomic_DNA"/>
</dbReference>
<evidence type="ECO:0000313" key="2">
    <source>
        <dbReference type="Proteomes" id="UP001597417"/>
    </source>
</evidence>
<dbReference type="Proteomes" id="UP001597417">
    <property type="component" value="Unassembled WGS sequence"/>
</dbReference>
<gene>
    <name evidence="1" type="ORF">ACFSXZ_27525</name>
</gene>
<accession>A0ABW5G0J8</accession>
<reference evidence="2" key="1">
    <citation type="journal article" date="2019" name="Int. J. Syst. Evol. Microbiol.">
        <title>The Global Catalogue of Microorganisms (GCM) 10K type strain sequencing project: providing services to taxonomists for standard genome sequencing and annotation.</title>
        <authorList>
            <consortium name="The Broad Institute Genomics Platform"/>
            <consortium name="The Broad Institute Genome Sequencing Center for Infectious Disease"/>
            <person name="Wu L."/>
            <person name="Ma J."/>
        </authorList>
    </citation>
    <scope>NUCLEOTIDE SEQUENCE [LARGE SCALE GENOMIC DNA]</scope>
    <source>
        <strain evidence="2">CGMCC 4.7645</strain>
    </source>
</reference>
<keyword evidence="2" id="KW-1185">Reference proteome</keyword>
<organism evidence="1 2">
    <name type="scientific">Amycolatopsis pigmentata</name>
    <dbReference type="NCBI Taxonomy" id="450801"/>
    <lineage>
        <taxon>Bacteria</taxon>
        <taxon>Bacillati</taxon>
        <taxon>Actinomycetota</taxon>
        <taxon>Actinomycetes</taxon>
        <taxon>Pseudonocardiales</taxon>
        <taxon>Pseudonocardiaceae</taxon>
        <taxon>Amycolatopsis</taxon>
    </lineage>
</organism>
<sequence length="57" mass="6112">MTVEVANVGTAADFIRARLGIGFLGRFLVDDSTGLDTVQVTDYELRWQLPVATASGP</sequence>
<proteinExistence type="predicted"/>
<name>A0ABW5G0J8_9PSEU</name>
<comment type="caution">
    <text evidence="1">The sequence shown here is derived from an EMBL/GenBank/DDBJ whole genome shotgun (WGS) entry which is preliminary data.</text>
</comment>
<evidence type="ECO:0000313" key="1">
    <source>
        <dbReference type="EMBL" id="MFD2420085.1"/>
    </source>
</evidence>